<dbReference type="Proteomes" id="UP000887540">
    <property type="component" value="Unplaced"/>
</dbReference>
<feature type="chain" id="PRO_5037064750" evidence="1">
    <location>
        <begin position="22"/>
        <end position="86"/>
    </location>
</feature>
<proteinExistence type="predicted"/>
<organism evidence="2 3">
    <name type="scientific">Acrobeloides nanus</name>
    <dbReference type="NCBI Taxonomy" id="290746"/>
    <lineage>
        <taxon>Eukaryota</taxon>
        <taxon>Metazoa</taxon>
        <taxon>Ecdysozoa</taxon>
        <taxon>Nematoda</taxon>
        <taxon>Chromadorea</taxon>
        <taxon>Rhabditida</taxon>
        <taxon>Tylenchina</taxon>
        <taxon>Cephalobomorpha</taxon>
        <taxon>Cephaloboidea</taxon>
        <taxon>Cephalobidae</taxon>
        <taxon>Acrobeloides</taxon>
    </lineage>
</organism>
<reference evidence="3" key="1">
    <citation type="submission" date="2022-11" db="UniProtKB">
        <authorList>
            <consortium name="WormBaseParasite"/>
        </authorList>
    </citation>
    <scope>IDENTIFICATION</scope>
</reference>
<keyword evidence="1" id="KW-0732">Signal</keyword>
<dbReference type="AlphaFoldDB" id="A0A914BY22"/>
<evidence type="ECO:0000313" key="3">
    <source>
        <dbReference type="WBParaSite" id="ACRNAN_Path_1258.g4917.t1"/>
    </source>
</evidence>
<keyword evidence="2" id="KW-1185">Reference proteome</keyword>
<dbReference type="WBParaSite" id="ACRNAN_Path_1258.g4917.t1">
    <property type="protein sequence ID" value="ACRNAN_Path_1258.g4917.t1"/>
    <property type="gene ID" value="ACRNAN_Path_1258.g4917"/>
</dbReference>
<sequence>MIGKYFLILAIFVLDICLIGAGENENLETLNNHHLGIFLKNREKRGTDCWSTGFGCIDGGCYKNGGSCGSIWIAGSLTCRCDYFKK</sequence>
<protein>
    <submittedName>
        <fullName evidence="3">Uncharacterized protein</fullName>
    </submittedName>
</protein>
<name>A0A914BY22_9BILA</name>
<evidence type="ECO:0000256" key="1">
    <source>
        <dbReference type="SAM" id="SignalP"/>
    </source>
</evidence>
<accession>A0A914BY22</accession>
<feature type="signal peptide" evidence="1">
    <location>
        <begin position="1"/>
        <end position="21"/>
    </location>
</feature>
<evidence type="ECO:0000313" key="2">
    <source>
        <dbReference type="Proteomes" id="UP000887540"/>
    </source>
</evidence>